<dbReference type="OrthoDB" id="2444812at2759"/>
<feature type="region of interest" description="Disordered" evidence="1">
    <location>
        <begin position="14"/>
        <end position="117"/>
    </location>
</feature>
<feature type="compositionally biased region" description="Acidic residues" evidence="1">
    <location>
        <begin position="285"/>
        <end position="324"/>
    </location>
</feature>
<reference evidence="3" key="1">
    <citation type="journal article" date="2021" name="Nat. Commun.">
        <title>Genetic determinants of endophytism in the Arabidopsis root mycobiome.</title>
        <authorList>
            <person name="Mesny F."/>
            <person name="Miyauchi S."/>
            <person name="Thiergart T."/>
            <person name="Pickel B."/>
            <person name="Atanasova L."/>
            <person name="Karlsson M."/>
            <person name="Huettel B."/>
            <person name="Barry K.W."/>
            <person name="Haridas S."/>
            <person name="Chen C."/>
            <person name="Bauer D."/>
            <person name="Andreopoulos W."/>
            <person name="Pangilinan J."/>
            <person name="LaButti K."/>
            <person name="Riley R."/>
            <person name="Lipzen A."/>
            <person name="Clum A."/>
            <person name="Drula E."/>
            <person name="Henrissat B."/>
            <person name="Kohler A."/>
            <person name="Grigoriev I.V."/>
            <person name="Martin F.M."/>
            <person name="Hacquard S."/>
        </authorList>
    </citation>
    <scope>NUCLEOTIDE SEQUENCE</scope>
    <source>
        <strain evidence="3">MPI-CAGE-AT-0016</strain>
    </source>
</reference>
<keyword evidence="4" id="KW-1185">Reference proteome</keyword>
<feature type="compositionally biased region" description="Gly residues" evidence="1">
    <location>
        <begin position="213"/>
        <end position="226"/>
    </location>
</feature>
<dbReference type="Pfam" id="PF00397">
    <property type="entry name" value="WW"/>
    <property type="match status" value="1"/>
</dbReference>
<dbReference type="Gene3D" id="2.20.70.10">
    <property type="match status" value="1"/>
</dbReference>
<feature type="compositionally biased region" description="Basic and acidic residues" evidence="1">
    <location>
        <begin position="138"/>
        <end position="149"/>
    </location>
</feature>
<dbReference type="AlphaFoldDB" id="A0A8K0T4L3"/>
<comment type="caution">
    <text evidence="3">The sequence shown here is derived from an EMBL/GenBank/DDBJ whole genome shotgun (WGS) entry which is preliminary data.</text>
</comment>
<dbReference type="Proteomes" id="UP000813385">
    <property type="component" value="Unassembled WGS sequence"/>
</dbReference>
<name>A0A8K0T4L3_9PEZI</name>
<accession>A0A8K0T4L3</accession>
<organism evidence="3 4">
    <name type="scientific">Plectosphaerella cucumerina</name>
    <dbReference type="NCBI Taxonomy" id="40658"/>
    <lineage>
        <taxon>Eukaryota</taxon>
        <taxon>Fungi</taxon>
        <taxon>Dikarya</taxon>
        <taxon>Ascomycota</taxon>
        <taxon>Pezizomycotina</taxon>
        <taxon>Sordariomycetes</taxon>
        <taxon>Hypocreomycetidae</taxon>
        <taxon>Glomerellales</taxon>
        <taxon>Plectosphaerellaceae</taxon>
        <taxon>Plectosphaerella</taxon>
    </lineage>
</organism>
<feature type="compositionally biased region" description="Acidic residues" evidence="1">
    <location>
        <begin position="346"/>
        <end position="370"/>
    </location>
</feature>
<gene>
    <name evidence="3" type="ORF">B0T11DRAFT_291531</name>
</gene>
<feature type="domain" description="WW" evidence="2">
    <location>
        <begin position="110"/>
        <end position="144"/>
    </location>
</feature>
<sequence>MSFFDISNLANKFAGFDIPPDVEFEQRSDDYGYTQTSEYESGYDGQPPSGYPCGPQEGENEYRSTHPDYSTSDTTRNGLGEGGTYSYNPSSQELDEKAQDAQAHTPSADPDLPEGWTKKFDERYNRWYYVNGETGETQWHHPGRDHSEDTSTDGGGVLTPATTTDDPSKPWYHHGTHGEGGEAGGYYSGNQYQANSPYETGAFSDSRGMPQAGNGGEGQRSYGGGEAPAAPGRSSSGYGKTMLGVAGGLAIGAAGGAILAHALASDSDEDDEEVIVSTQRSTAEYEYEQEMDPEEEEDVIASSDSEPEPEPEPESESDDEEDVEPATRSFVEEEEEEDGPSSASDVEGESEPEPEEEPEPEPEPEEEDESSQSSSASEVEEEEHEEEIEEEVDEEVASEPEETYDDGGVDYSGDEEEYY</sequence>
<feature type="region of interest" description="Disordered" evidence="1">
    <location>
        <begin position="135"/>
        <end position="243"/>
    </location>
</feature>
<evidence type="ECO:0000256" key="1">
    <source>
        <dbReference type="SAM" id="MobiDB-lite"/>
    </source>
</evidence>
<evidence type="ECO:0000313" key="3">
    <source>
        <dbReference type="EMBL" id="KAH7347574.1"/>
    </source>
</evidence>
<feature type="region of interest" description="Disordered" evidence="1">
    <location>
        <begin position="264"/>
        <end position="419"/>
    </location>
</feature>
<dbReference type="EMBL" id="JAGPXD010000007">
    <property type="protein sequence ID" value="KAH7347574.1"/>
    <property type="molecule type" value="Genomic_DNA"/>
</dbReference>
<feature type="compositionally biased region" description="Polar residues" evidence="1">
    <location>
        <begin position="67"/>
        <end position="77"/>
    </location>
</feature>
<dbReference type="PROSITE" id="PS50020">
    <property type="entry name" value="WW_DOMAIN_2"/>
    <property type="match status" value="1"/>
</dbReference>
<dbReference type="SUPFAM" id="SSF51045">
    <property type="entry name" value="WW domain"/>
    <property type="match status" value="1"/>
</dbReference>
<evidence type="ECO:0000259" key="2">
    <source>
        <dbReference type="PROSITE" id="PS50020"/>
    </source>
</evidence>
<dbReference type="InterPro" id="IPR036020">
    <property type="entry name" value="WW_dom_sf"/>
</dbReference>
<dbReference type="CDD" id="cd00201">
    <property type="entry name" value="WW"/>
    <property type="match status" value="1"/>
</dbReference>
<feature type="compositionally biased region" description="Acidic residues" evidence="1">
    <location>
        <begin position="378"/>
        <end position="419"/>
    </location>
</feature>
<dbReference type="SMART" id="SM00456">
    <property type="entry name" value="WW"/>
    <property type="match status" value="1"/>
</dbReference>
<dbReference type="PROSITE" id="PS01159">
    <property type="entry name" value="WW_DOMAIN_1"/>
    <property type="match status" value="1"/>
</dbReference>
<evidence type="ECO:0000313" key="4">
    <source>
        <dbReference type="Proteomes" id="UP000813385"/>
    </source>
</evidence>
<proteinExistence type="predicted"/>
<dbReference type="InterPro" id="IPR001202">
    <property type="entry name" value="WW_dom"/>
</dbReference>
<protein>
    <recommendedName>
        <fullName evidence="2">WW domain-containing protein</fullName>
    </recommendedName>
</protein>